<accession>A0ABW3UV37</accession>
<gene>
    <name evidence="2" type="ORF">ACFQ4B_28860</name>
</gene>
<dbReference type="InterPro" id="IPR016024">
    <property type="entry name" value="ARM-type_fold"/>
</dbReference>
<protein>
    <submittedName>
        <fullName evidence="2">HEAT repeat domain-containing protein</fullName>
    </submittedName>
</protein>
<dbReference type="Pfam" id="PF03130">
    <property type="entry name" value="HEAT_PBS"/>
    <property type="match status" value="1"/>
</dbReference>
<name>A0ABW3UV37_9BACL</name>
<keyword evidence="1" id="KW-1133">Transmembrane helix</keyword>
<reference evidence="3" key="1">
    <citation type="journal article" date="2019" name="Int. J. Syst. Evol. Microbiol.">
        <title>The Global Catalogue of Microorganisms (GCM) 10K type strain sequencing project: providing services to taxonomists for standard genome sequencing and annotation.</title>
        <authorList>
            <consortium name="The Broad Institute Genomics Platform"/>
            <consortium name="The Broad Institute Genome Sequencing Center for Infectious Disease"/>
            <person name="Wu L."/>
            <person name="Ma J."/>
        </authorList>
    </citation>
    <scope>NUCLEOTIDE SEQUENCE [LARGE SCALE GENOMIC DNA]</scope>
    <source>
        <strain evidence="3">CCUG 53270</strain>
    </source>
</reference>
<dbReference type="SUPFAM" id="SSF48371">
    <property type="entry name" value="ARM repeat"/>
    <property type="match status" value="1"/>
</dbReference>
<organism evidence="2 3">
    <name type="scientific">Paenibacillus vulneris</name>
    <dbReference type="NCBI Taxonomy" id="1133364"/>
    <lineage>
        <taxon>Bacteria</taxon>
        <taxon>Bacillati</taxon>
        <taxon>Bacillota</taxon>
        <taxon>Bacilli</taxon>
        <taxon>Bacillales</taxon>
        <taxon>Paenibacillaceae</taxon>
        <taxon>Paenibacillus</taxon>
    </lineage>
</organism>
<dbReference type="Pfam" id="PF13646">
    <property type="entry name" value="HEAT_2"/>
    <property type="match status" value="1"/>
</dbReference>
<keyword evidence="1" id="KW-0472">Membrane</keyword>
<dbReference type="Proteomes" id="UP001597180">
    <property type="component" value="Unassembled WGS sequence"/>
</dbReference>
<dbReference type="Gene3D" id="1.25.10.10">
    <property type="entry name" value="Leucine-rich Repeat Variant"/>
    <property type="match status" value="1"/>
</dbReference>
<keyword evidence="1" id="KW-0812">Transmembrane</keyword>
<evidence type="ECO:0000256" key="1">
    <source>
        <dbReference type="SAM" id="Phobius"/>
    </source>
</evidence>
<proteinExistence type="predicted"/>
<evidence type="ECO:0000313" key="2">
    <source>
        <dbReference type="EMBL" id="MFD1224124.1"/>
    </source>
</evidence>
<dbReference type="InterPro" id="IPR004155">
    <property type="entry name" value="PBS_lyase_HEAT"/>
</dbReference>
<sequence length="404" mass="44649">MEMEPLQQTASVLYVLGAAIAGGFGILGLLRFRHQSNARQLNEGLAKHQDYFAYLSVQMDEAQALLPPPGSLTRMELRAVQSKLLEWIETIRGPHRDKLTALCRDMGLIDMELRRLNSPWHAVRVEAAYHLGVMRAGECAEALLKLLEREIAESTAFVVGRAAAKCAQRPEELRRLISLLMERHPHAQQLTADILSASSLDPAPLYAEILDTETNPALLKLALTGLSSGSRPCSLASLERLLRSEDAEVRLQAARLVLRYPQVLPPGLVGELLAHPDGEIRAAAAQAVGEHQLLFYTEPLKASLADPDWRVRYGSAQSLIRLGLDGFEVLCEAARDMQAGPAKDTVWNAIHEAMDLSAAAAEREMRQIPLHSEMSRLYRTKFQQNYTSPSAATDSHRFVERGTG</sequence>
<feature type="transmembrane region" description="Helical" evidence="1">
    <location>
        <begin position="12"/>
        <end position="30"/>
    </location>
</feature>
<dbReference type="RefSeq" id="WP_345592865.1">
    <property type="nucleotide sequence ID" value="NZ_BAABJG010000036.1"/>
</dbReference>
<dbReference type="EMBL" id="JBHTLU010000042">
    <property type="protein sequence ID" value="MFD1224124.1"/>
    <property type="molecule type" value="Genomic_DNA"/>
</dbReference>
<dbReference type="InterPro" id="IPR011989">
    <property type="entry name" value="ARM-like"/>
</dbReference>
<keyword evidence="3" id="KW-1185">Reference proteome</keyword>
<evidence type="ECO:0000313" key="3">
    <source>
        <dbReference type="Proteomes" id="UP001597180"/>
    </source>
</evidence>
<comment type="caution">
    <text evidence="2">The sequence shown here is derived from an EMBL/GenBank/DDBJ whole genome shotgun (WGS) entry which is preliminary data.</text>
</comment>